<dbReference type="GO" id="GO:0046872">
    <property type="term" value="F:metal ion binding"/>
    <property type="evidence" value="ECO:0007669"/>
    <property type="project" value="InterPro"/>
</dbReference>
<dbReference type="EMBL" id="JBCGBO010000003">
    <property type="protein sequence ID" value="KAK9215613.1"/>
    <property type="molecule type" value="Genomic_DNA"/>
</dbReference>
<gene>
    <name evidence="3" type="ORF">WN944_007618</name>
</gene>
<organism evidence="3 4">
    <name type="scientific">Citrus x changshan-huyou</name>
    <dbReference type="NCBI Taxonomy" id="2935761"/>
    <lineage>
        <taxon>Eukaryota</taxon>
        <taxon>Viridiplantae</taxon>
        <taxon>Streptophyta</taxon>
        <taxon>Embryophyta</taxon>
        <taxon>Tracheophyta</taxon>
        <taxon>Spermatophyta</taxon>
        <taxon>Magnoliopsida</taxon>
        <taxon>eudicotyledons</taxon>
        <taxon>Gunneridae</taxon>
        <taxon>Pentapetalae</taxon>
        <taxon>rosids</taxon>
        <taxon>malvids</taxon>
        <taxon>Sapindales</taxon>
        <taxon>Rutaceae</taxon>
        <taxon>Aurantioideae</taxon>
        <taxon>Citrus</taxon>
    </lineage>
</organism>
<feature type="signal peptide" evidence="1">
    <location>
        <begin position="1"/>
        <end position="25"/>
    </location>
</feature>
<dbReference type="PANTHER" id="PTHR46371">
    <property type="entry name" value="OS04G0464100 PROTEIN"/>
    <property type="match status" value="1"/>
</dbReference>
<evidence type="ECO:0000313" key="3">
    <source>
        <dbReference type="EMBL" id="KAK9215613.1"/>
    </source>
</evidence>
<feature type="domain" description="HMA" evidence="2">
    <location>
        <begin position="21"/>
        <end position="90"/>
    </location>
</feature>
<name>A0AAP0MLB4_9ROSI</name>
<proteinExistence type="predicted"/>
<keyword evidence="4" id="KW-1185">Reference proteome</keyword>
<keyword evidence="1" id="KW-0732">Signal</keyword>
<evidence type="ECO:0000313" key="4">
    <source>
        <dbReference type="Proteomes" id="UP001428341"/>
    </source>
</evidence>
<reference evidence="3 4" key="1">
    <citation type="submission" date="2024-05" db="EMBL/GenBank/DDBJ databases">
        <title>Haplotype-resolved chromosome-level genome assembly of Huyou (Citrus changshanensis).</title>
        <authorList>
            <person name="Miao C."/>
            <person name="Chen W."/>
            <person name="Wu Y."/>
            <person name="Wang L."/>
            <person name="Zhao S."/>
            <person name="Grierson D."/>
            <person name="Xu C."/>
            <person name="Chen K."/>
        </authorList>
    </citation>
    <scope>NUCLEOTIDE SEQUENCE [LARGE SCALE GENOMIC DNA]</scope>
    <source>
        <strain evidence="3">01-14</strain>
        <tissue evidence="3">Leaf</tissue>
    </source>
</reference>
<dbReference type="PROSITE" id="PS50846">
    <property type="entry name" value="HMA_2"/>
    <property type="match status" value="1"/>
</dbReference>
<comment type="caution">
    <text evidence="3">The sequence shown here is derived from an EMBL/GenBank/DDBJ whole genome shotgun (WGS) entry which is preliminary data.</text>
</comment>
<accession>A0AAP0MLB4</accession>
<dbReference type="InterPro" id="IPR006121">
    <property type="entry name" value="HMA_dom"/>
</dbReference>
<protein>
    <recommendedName>
        <fullName evidence="2">HMA domain-containing protein</fullName>
    </recommendedName>
</protein>
<feature type="chain" id="PRO_5042995366" description="HMA domain-containing protein" evidence="1">
    <location>
        <begin position="26"/>
        <end position="113"/>
    </location>
</feature>
<evidence type="ECO:0000259" key="2">
    <source>
        <dbReference type="PROSITE" id="PS50846"/>
    </source>
</evidence>
<dbReference type="InterPro" id="IPR044296">
    <property type="entry name" value="HIPP46"/>
</dbReference>
<dbReference type="AlphaFoldDB" id="A0AAP0MLB4"/>
<dbReference type="Gene3D" id="3.30.70.100">
    <property type="match status" value="1"/>
</dbReference>
<evidence type="ECO:0000256" key="1">
    <source>
        <dbReference type="SAM" id="SignalP"/>
    </source>
</evidence>
<dbReference type="Proteomes" id="UP001428341">
    <property type="component" value="Unassembled WGS sequence"/>
</dbReference>
<sequence length="113" mass="13082">MHRRGHEFLKWESIFFFLILQRMVGIEQPLENDKSRSKALKIVGGMPGVESVAFKGDDRSQIEVTGDGMDAIVLFMSLRKKLRYATFLASKLRRKVFLSDRSLVSHHVYHIEC</sequence>